<evidence type="ECO:0000313" key="2">
    <source>
        <dbReference type="Proteomes" id="UP000789920"/>
    </source>
</evidence>
<gene>
    <name evidence="1" type="ORF">RPERSI_LOCUS15030</name>
</gene>
<dbReference type="Proteomes" id="UP000789920">
    <property type="component" value="Unassembled WGS sequence"/>
</dbReference>
<protein>
    <submittedName>
        <fullName evidence="1">9722_t:CDS:1</fullName>
    </submittedName>
</protein>
<dbReference type="EMBL" id="CAJVQC010035499">
    <property type="protein sequence ID" value="CAG8759154.1"/>
    <property type="molecule type" value="Genomic_DNA"/>
</dbReference>
<feature type="non-terminal residue" evidence="1">
    <location>
        <position position="64"/>
    </location>
</feature>
<proteinExistence type="predicted"/>
<name>A0ACA9QNK6_9GLOM</name>
<organism evidence="1 2">
    <name type="scientific">Racocetra persica</name>
    <dbReference type="NCBI Taxonomy" id="160502"/>
    <lineage>
        <taxon>Eukaryota</taxon>
        <taxon>Fungi</taxon>
        <taxon>Fungi incertae sedis</taxon>
        <taxon>Mucoromycota</taxon>
        <taxon>Glomeromycotina</taxon>
        <taxon>Glomeromycetes</taxon>
        <taxon>Diversisporales</taxon>
        <taxon>Gigasporaceae</taxon>
        <taxon>Racocetra</taxon>
    </lineage>
</organism>
<keyword evidence="2" id="KW-1185">Reference proteome</keyword>
<comment type="caution">
    <text evidence="1">The sequence shown here is derived from an EMBL/GenBank/DDBJ whole genome shotgun (WGS) entry which is preliminary data.</text>
</comment>
<evidence type="ECO:0000313" key="1">
    <source>
        <dbReference type="EMBL" id="CAG8759154.1"/>
    </source>
</evidence>
<sequence>ESNGNKGPKVKYNSQFKAARAITALTKPVLQSVNQTIEARPPRNILLSQEEKALVAQLDPAQFN</sequence>
<accession>A0ACA9QNK6</accession>
<feature type="non-terminal residue" evidence="1">
    <location>
        <position position="1"/>
    </location>
</feature>
<reference evidence="1" key="1">
    <citation type="submission" date="2021-06" db="EMBL/GenBank/DDBJ databases">
        <authorList>
            <person name="Kallberg Y."/>
            <person name="Tangrot J."/>
            <person name="Rosling A."/>
        </authorList>
    </citation>
    <scope>NUCLEOTIDE SEQUENCE</scope>
    <source>
        <strain evidence="1">MA461A</strain>
    </source>
</reference>